<dbReference type="SUPFAM" id="SSF56235">
    <property type="entry name" value="N-terminal nucleophile aminohydrolases (Ntn hydrolases)"/>
    <property type="match status" value="1"/>
</dbReference>
<dbReference type="Proteomes" id="UP001632038">
    <property type="component" value="Unassembled WGS sequence"/>
</dbReference>
<comment type="caution">
    <text evidence="1">The sequence shown here is derived from an EMBL/GenBank/DDBJ whole genome shotgun (WGS) entry which is preliminary data.</text>
</comment>
<dbReference type="EMBL" id="JAVIJP010000013">
    <property type="protein sequence ID" value="KAL3644956.1"/>
    <property type="molecule type" value="Genomic_DNA"/>
</dbReference>
<protein>
    <submittedName>
        <fullName evidence="1">Uncharacterized protein</fullName>
    </submittedName>
</protein>
<name>A0ABD3DT67_9LAMI</name>
<evidence type="ECO:0000313" key="1">
    <source>
        <dbReference type="EMBL" id="KAL3644956.1"/>
    </source>
</evidence>
<evidence type="ECO:0000313" key="2">
    <source>
        <dbReference type="Proteomes" id="UP001632038"/>
    </source>
</evidence>
<sequence length="336" mass="37920">MKLTIFPPALTLEASVPTLHPLGLDLLKLPIFPPALTLEASVPTLDPLGLDLLKVQNRSNPISQTAVVSLIRNNKVFSVAEGLSVDGCTLRGLCGTLHKVRKFGGKYAAAYSGDCKSAKSLFHLMNHYSSKYEFADLCDAIKEYTDKWSAGQKGKPAFPCDMLIIGFDEIRKCLVMDRVVRPNTALDRVKYTHDGECCFQGSGKEFAEKQFKALWSLRFFTNANDDKILQGLRSCILAACLYSFSCGGWLTECIVQKDKEAELFEQEHVINLLKDHYDLLIIVYQIKTRDHMQIDISQEGEGEDNDDFFSVETYKDNEKEDFFFMETHIDEREDLG</sequence>
<keyword evidence="2" id="KW-1185">Reference proteome</keyword>
<proteinExistence type="predicted"/>
<dbReference type="Gene3D" id="3.60.20.10">
    <property type="entry name" value="Glutamine Phosphoribosylpyrophosphate, subunit 1, domain 1"/>
    <property type="match status" value="1"/>
</dbReference>
<gene>
    <name evidence="1" type="ORF">CASFOL_010136</name>
</gene>
<accession>A0ABD3DT67</accession>
<dbReference type="InterPro" id="IPR029055">
    <property type="entry name" value="Ntn_hydrolases_N"/>
</dbReference>
<organism evidence="1 2">
    <name type="scientific">Castilleja foliolosa</name>
    <dbReference type="NCBI Taxonomy" id="1961234"/>
    <lineage>
        <taxon>Eukaryota</taxon>
        <taxon>Viridiplantae</taxon>
        <taxon>Streptophyta</taxon>
        <taxon>Embryophyta</taxon>
        <taxon>Tracheophyta</taxon>
        <taxon>Spermatophyta</taxon>
        <taxon>Magnoliopsida</taxon>
        <taxon>eudicotyledons</taxon>
        <taxon>Gunneridae</taxon>
        <taxon>Pentapetalae</taxon>
        <taxon>asterids</taxon>
        <taxon>lamiids</taxon>
        <taxon>Lamiales</taxon>
        <taxon>Orobanchaceae</taxon>
        <taxon>Pedicularideae</taxon>
        <taxon>Castillejinae</taxon>
        <taxon>Castilleja</taxon>
    </lineage>
</organism>
<dbReference type="AlphaFoldDB" id="A0ABD3DT67"/>
<reference evidence="2" key="1">
    <citation type="journal article" date="2024" name="IScience">
        <title>Strigolactones Initiate the Formation of Haustorium-like Structures in Castilleja.</title>
        <authorList>
            <person name="Buerger M."/>
            <person name="Peterson D."/>
            <person name="Chory J."/>
        </authorList>
    </citation>
    <scope>NUCLEOTIDE SEQUENCE [LARGE SCALE GENOMIC DNA]</scope>
</reference>